<dbReference type="AlphaFoldDB" id="A0A1G6L3C3"/>
<protein>
    <recommendedName>
        <fullName evidence="3">Phytanoyl-CoA dioxygenase</fullName>
    </recommendedName>
</protein>
<gene>
    <name evidence="1" type="ORF">SAMN05216323_102830</name>
</gene>
<dbReference type="RefSeq" id="WP_092438062.1">
    <property type="nucleotide sequence ID" value="NZ_FMYP01000028.1"/>
</dbReference>
<dbReference type="SUPFAM" id="SSF53335">
    <property type="entry name" value="S-adenosyl-L-methionine-dependent methyltransferases"/>
    <property type="match status" value="1"/>
</dbReference>
<accession>A0A1G6L3C3</accession>
<name>A0A1G6L3C3_9BACT</name>
<keyword evidence="2" id="KW-1185">Reference proteome</keyword>
<dbReference type="Proteomes" id="UP000199452">
    <property type="component" value="Unassembled WGS sequence"/>
</dbReference>
<proteinExistence type="predicted"/>
<dbReference type="STRING" id="1640674.SAMN05216323_102830"/>
<dbReference type="EMBL" id="FMYP01000028">
    <property type="protein sequence ID" value="SDC37225.1"/>
    <property type="molecule type" value="Genomic_DNA"/>
</dbReference>
<dbReference type="InterPro" id="IPR029063">
    <property type="entry name" value="SAM-dependent_MTases_sf"/>
</dbReference>
<dbReference type="OrthoDB" id="1157001at2"/>
<reference evidence="1 2" key="1">
    <citation type="submission" date="2016-09" db="EMBL/GenBank/DDBJ databases">
        <authorList>
            <person name="Capua I."/>
            <person name="De Benedictis P."/>
            <person name="Joannis T."/>
            <person name="Lombin L.H."/>
            <person name="Cattoli G."/>
        </authorList>
    </citation>
    <scope>NUCLEOTIDE SEQUENCE [LARGE SCALE GENOMIC DNA]</scope>
    <source>
        <strain evidence="1 2">A7P-90m</strain>
    </source>
</reference>
<evidence type="ECO:0008006" key="3">
    <source>
        <dbReference type="Google" id="ProtNLM"/>
    </source>
</evidence>
<evidence type="ECO:0000313" key="1">
    <source>
        <dbReference type="EMBL" id="SDC37225.1"/>
    </source>
</evidence>
<dbReference type="Gene3D" id="3.40.50.150">
    <property type="entry name" value="Vaccinia Virus protein VP39"/>
    <property type="match status" value="1"/>
</dbReference>
<organism evidence="1 2">
    <name type="scientific">Williamwhitmania taraxaci</name>
    <dbReference type="NCBI Taxonomy" id="1640674"/>
    <lineage>
        <taxon>Bacteria</taxon>
        <taxon>Pseudomonadati</taxon>
        <taxon>Bacteroidota</taxon>
        <taxon>Bacteroidia</taxon>
        <taxon>Bacteroidales</taxon>
        <taxon>Williamwhitmaniaceae</taxon>
        <taxon>Williamwhitmania</taxon>
    </lineage>
</organism>
<sequence>MPNIKFLFEELLKETTDDTTAINLLKEIEAILAIESNSNTDDSITDVLLSQGVAINPKLAAQCFTDYLRTHRFMLGTYQCVLQLINQGIKPVQILYAGTGPFATIVLPLLYLFSEDEISITTIEINSNSYTAANLLIRKLKKEKYFDSTLLTDAITYSPDREFDIIISETMDKALTREPQLAIFSNLINYLSPTGQLIPECIKVDLVASSIYLEKDVPYYCFDDKETRLVNHKHRQFIDNVISADRHFFETQTLIPNQSLFLKTVKTSQITENLNELIFTTELVVFDDVVLLEDDSTLTKKYICYSFTAMDKGKEFDVHYLNNDSPRIALTPKN</sequence>
<evidence type="ECO:0000313" key="2">
    <source>
        <dbReference type="Proteomes" id="UP000199452"/>
    </source>
</evidence>